<dbReference type="CDD" id="cd03784">
    <property type="entry name" value="GT1_Gtf-like"/>
    <property type="match status" value="1"/>
</dbReference>
<sequence length="591" mass="66520">MCSWVPKAQYLVFTSVYELEHEALDALKRKFSFPVYTLGPTIPYFNLGDESKVATTHSDLNYMKWLDSQPKASVLYISLGSFLSVSSAQMDEIAAGLRSSGVRFLKKGKKKEPSRWWLRGLFLFQCLPQKKPGMDSGDGEATTACHVVAMPYPGRGHVNPMMNLCKLLASKKDDILITFVLTEEWLGLLGSGDKPDQVRFETIPNVIPSERVRAADFPGFIEAVSTKMEAPFEQLLDRLEPQVTTIIADSNLLWLVGVGQRKNIPVASLWPMSVAVFSVFHHFDLLVQNQHFPIDLSERGEERVEYIPGISSTRILDLPSIFYGNGRRVLHRALEICSWVLKAQYLLFTSVYELEHQVVDALKSKFPCPIYTVGPTIPYLRLRDESTSPTTHSDLDCMKWLDSQPEASVLYISLGSFLSVSSAQMDEIAAGLRSSRIGFLWVAREKAAQLQESCGDRGLVVPWCDQLKVLCHSSVGGFWTHCGWNSTLEAVFAGVPMLTLPIFWDQVPNSKNIVEDWKIGWRVKREVGWENLVSREEIAGLVQRFMDLESDEGKEMRNRAKELQEMCRGAIAKGGSSHTNLDTFISHISQR</sequence>
<proteinExistence type="inferred from homology"/>
<dbReference type="PANTHER" id="PTHR11926:SF1494">
    <property type="entry name" value="FLAVONOL 3-O-GLUCOSYLTRANSFERASE UGT76E12-RELATED"/>
    <property type="match status" value="1"/>
</dbReference>
<keyword evidence="2" id="KW-0328">Glycosyltransferase</keyword>
<keyword evidence="3" id="KW-0808">Transferase</keyword>
<gene>
    <name evidence="4" type="ORF">VitviT2T_008387</name>
</gene>
<evidence type="ECO:0000313" key="5">
    <source>
        <dbReference type="Proteomes" id="UP001227230"/>
    </source>
</evidence>
<dbReference type="EMBL" id="CP126653">
    <property type="protein sequence ID" value="WJZ89147.1"/>
    <property type="molecule type" value="Genomic_DNA"/>
</dbReference>
<dbReference type="SUPFAM" id="SSF53756">
    <property type="entry name" value="UDP-Glycosyltransferase/glycogen phosphorylase"/>
    <property type="match status" value="2"/>
</dbReference>
<evidence type="ECO:0000256" key="3">
    <source>
        <dbReference type="ARBA" id="ARBA00022679"/>
    </source>
</evidence>
<name>A0ABY9C2F0_VITVI</name>
<keyword evidence="5" id="KW-1185">Reference proteome</keyword>
<dbReference type="Pfam" id="PF00201">
    <property type="entry name" value="UDPGT"/>
    <property type="match status" value="1"/>
</dbReference>
<dbReference type="Gene3D" id="3.40.50.2000">
    <property type="entry name" value="Glycogen Phosphorylase B"/>
    <property type="match status" value="4"/>
</dbReference>
<organism evidence="4 5">
    <name type="scientific">Vitis vinifera</name>
    <name type="common">Grape</name>
    <dbReference type="NCBI Taxonomy" id="29760"/>
    <lineage>
        <taxon>Eukaryota</taxon>
        <taxon>Viridiplantae</taxon>
        <taxon>Streptophyta</taxon>
        <taxon>Embryophyta</taxon>
        <taxon>Tracheophyta</taxon>
        <taxon>Spermatophyta</taxon>
        <taxon>Magnoliopsida</taxon>
        <taxon>eudicotyledons</taxon>
        <taxon>Gunneridae</taxon>
        <taxon>Pentapetalae</taxon>
        <taxon>rosids</taxon>
        <taxon>Vitales</taxon>
        <taxon>Vitaceae</taxon>
        <taxon>Viteae</taxon>
        <taxon>Vitis</taxon>
    </lineage>
</organism>
<evidence type="ECO:0000256" key="2">
    <source>
        <dbReference type="ARBA" id="ARBA00022676"/>
    </source>
</evidence>
<evidence type="ECO:0000256" key="1">
    <source>
        <dbReference type="ARBA" id="ARBA00009995"/>
    </source>
</evidence>
<comment type="similarity">
    <text evidence="1">Belongs to the UDP-glycosyltransferase family.</text>
</comment>
<dbReference type="InterPro" id="IPR002213">
    <property type="entry name" value="UDP_glucos_trans"/>
</dbReference>
<evidence type="ECO:0000313" key="4">
    <source>
        <dbReference type="EMBL" id="WJZ89147.1"/>
    </source>
</evidence>
<reference evidence="4 5" key="1">
    <citation type="journal article" date="2023" name="Hortic Res">
        <title>The complete reference genome for grapevine (Vitis vinifera L.) genetics and breeding.</title>
        <authorList>
            <person name="Shi X."/>
            <person name="Cao S."/>
            <person name="Wang X."/>
            <person name="Huang S."/>
            <person name="Wang Y."/>
            <person name="Liu Z."/>
            <person name="Liu W."/>
            <person name="Leng X."/>
            <person name="Peng Y."/>
            <person name="Wang N."/>
            <person name="Wang Y."/>
            <person name="Ma Z."/>
            <person name="Xu X."/>
            <person name="Zhang F."/>
            <person name="Xue H."/>
            <person name="Zhong H."/>
            <person name="Wang Y."/>
            <person name="Zhang K."/>
            <person name="Velt A."/>
            <person name="Avia K."/>
            <person name="Holtgrawe D."/>
            <person name="Grimplet J."/>
            <person name="Matus J.T."/>
            <person name="Ware D."/>
            <person name="Wu X."/>
            <person name="Wang H."/>
            <person name="Liu C."/>
            <person name="Fang Y."/>
            <person name="Rustenholz C."/>
            <person name="Cheng Z."/>
            <person name="Xiao H."/>
            <person name="Zhou Y."/>
        </authorList>
    </citation>
    <scope>NUCLEOTIDE SEQUENCE [LARGE SCALE GENOMIC DNA]</scope>
    <source>
        <strain evidence="5">cv. Pinot noir / PN40024</strain>
        <tissue evidence="4">Leaf</tissue>
    </source>
</reference>
<evidence type="ECO:0008006" key="6">
    <source>
        <dbReference type="Google" id="ProtNLM"/>
    </source>
</evidence>
<dbReference type="Proteomes" id="UP001227230">
    <property type="component" value="Chromosome 6"/>
</dbReference>
<dbReference type="PANTHER" id="PTHR11926">
    <property type="entry name" value="GLUCOSYL/GLUCURONOSYL TRANSFERASES"/>
    <property type="match status" value="1"/>
</dbReference>
<protein>
    <recommendedName>
        <fullName evidence="6">UDP-glycosyltransferase 87A1</fullName>
    </recommendedName>
</protein>
<accession>A0ABY9C2F0</accession>